<dbReference type="InterPro" id="IPR001296">
    <property type="entry name" value="Glyco_trans_1"/>
</dbReference>
<keyword evidence="5" id="KW-1185">Reference proteome</keyword>
<evidence type="ECO:0000313" key="4">
    <source>
        <dbReference type="EMBL" id="QOL80015.1"/>
    </source>
</evidence>
<dbReference type="SUPFAM" id="SSF53756">
    <property type="entry name" value="UDP-Glycosyltransferase/glycogen phosphorylase"/>
    <property type="match status" value="1"/>
</dbReference>
<dbReference type="Pfam" id="PF00534">
    <property type="entry name" value="Glycos_transf_1"/>
    <property type="match status" value="1"/>
</dbReference>
<protein>
    <submittedName>
        <fullName evidence="4">Glycosyltransferase</fullName>
    </submittedName>
</protein>
<dbReference type="Proteomes" id="UP000594118">
    <property type="component" value="Chromosome"/>
</dbReference>
<dbReference type="GO" id="GO:0016757">
    <property type="term" value="F:glycosyltransferase activity"/>
    <property type="evidence" value="ECO:0007669"/>
    <property type="project" value="InterPro"/>
</dbReference>
<accession>A0A7L9WHZ4</accession>
<name>A0A7L9WHZ4_9RHOB</name>
<proteinExistence type="predicted"/>
<gene>
    <name evidence="4" type="ORF">F3W81_03755</name>
</gene>
<dbReference type="CDD" id="cd03801">
    <property type="entry name" value="GT4_PimA-like"/>
    <property type="match status" value="1"/>
</dbReference>
<organism evidence="4 5">
    <name type="scientific">Pseudooceanicola spongiae</name>
    <dbReference type="NCBI Taxonomy" id="2613965"/>
    <lineage>
        <taxon>Bacteria</taxon>
        <taxon>Pseudomonadati</taxon>
        <taxon>Pseudomonadota</taxon>
        <taxon>Alphaproteobacteria</taxon>
        <taxon>Rhodobacterales</taxon>
        <taxon>Paracoccaceae</taxon>
        <taxon>Pseudooceanicola</taxon>
    </lineage>
</organism>
<dbReference type="PANTHER" id="PTHR46401:SF2">
    <property type="entry name" value="GLYCOSYLTRANSFERASE WBBK-RELATED"/>
    <property type="match status" value="1"/>
</dbReference>
<evidence type="ECO:0000313" key="5">
    <source>
        <dbReference type="Proteomes" id="UP000594118"/>
    </source>
</evidence>
<dbReference type="PANTHER" id="PTHR46401">
    <property type="entry name" value="GLYCOSYLTRANSFERASE WBBK-RELATED"/>
    <property type="match status" value="1"/>
</dbReference>
<dbReference type="InterPro" id="IPR028098">
    <property type="entry name" value="Glyco_trans_4-like_N"/>
</dbReference>
<feature type="domain" description="Glycosyl transferase family 1" evidence="2">
    <location>
        <begin position="167"/>
        <end position="322"/>
    </location>
</feature>
<evidence type="ECO:0000259" key="2">
    <source>
        <dbReference type="Pfam" id="PF00534"/>
    </source>
</evidence>
<evidence type="ECO:0000259" key="3">
    <source>
        <dbReference type="Pfam" id="PF13579"/>
    </source>
</evidence>
<dbReference type="AlphaFoldDB" id="A0A7L9WHZ4"/>
<keyword evidence="1 4" id="KW-0808">Transferase</keyword>
<dbReference type="Pfam" id="PF13579">
    <property type="entry name" value="Glyco_trans_4_4"/>
    <property type="match status" value="1"/>
</dbReference>
<dbReference type="KEGG" id="pshq:F3W81_03755"/>
<sequence>MRDCAFAIPGDHRQKTGGFIYERRLLEELAKTGRQVRHIVLPAEAAAVDQSRTIRQQVDQILQARPADEPLILDGLVFGAMPTEALAQLSCPVVAMLHHPMGLEHGLSPTQSRRLLAQETANLAKAAHIVVTSDHTRQTYIQLGADPERITTALPGYDGSRDLPRLDTGPRILSVGLLAQRKGHDVLIRALGQLKDLDWTAQIVGKTHDPSVAAELASLIDGLGLVGRISLAGELSDAALSDAYRSARIFALATRYEGYGMALAEALCHGLPIVTCATGAVPDTVGDAALLAPVDDAEAFATQLRTLLTSREARHDLGLRSRQLGRTLPRWADTASVMGGVLDALQSRP</sequence>
<dbReference type="GO" id="GO:0009103">
    <property type="term" value="P:lipopolysaccharide biosynthetic process"/>
    <property type="evidence" value="ECO:0007669"/>
    <property type="project" value="TreeGrafter"/>
</dbReference>
<dbReference type="RefSeq" id="WP_193082330.1">
    <property type="nucleotide sequence ID" value="NZ_CP045201.1"/>
</dbReference>
<dbReference type="Gene3D" id="3.40.50.2000">
    <property type="entry name" value="Glycogen Phosphorylase B"/>
    <property type="match status" value="2"/>
</dbReference>
<reference evidence="4 5" key="1">
    <citation type="submission" date="2019-10" db="EMBL/GenBank/DDBJ databases">
        <title>Pseudopuniceibacterium sp. HQ09 islated from Antarctica.</title>
        <authorList>
            <person name="Liao L."/>
            <person name="Su S."/>
            <person name="Chen B."/>
            <person name="Yu Y."/>
        </authorList>
    </citation>
    <scope>NUCLEOTIDE SEQUENCE [LARGE SCALE GENOMIC DNA]</scope>
    <source>
        <strain evidence="4 5">HQ09</strain>
    </source>
</reference>
<evidence type="ECO:0000256" key="1">
    <source>
        <dbReference type="ARBA" id="ARBA00022679"/>
    </source>
</evidence>
<dbReference type="EMBL" id="CP045201">
    <property type="protein sequence ID" value="QOL80015.1"/>
    <property type="molecule type" value="Genomic_DNA"/>
</dbReference>
<feature type="domain" description="Glycosyltransferase subfamily 4-like N-terminal" evidence="3">
    <location>
        <begin position="31"/>
        <end position="152"/>
    </location>
</feature>